<dbReference type="PANTHER" id="PTHR30522:SF0">
    <property type="entry name" value="NUCLEOSIDE TRIPHOSPHATE PYROPHOSPHOHYDROLASE"/>
    <property type="match status" value="1"/>
</dbReference>
<feature type="domain" description="NTP pyrophosphohydrolase MazG-like" evidence="1">
    <location>
        <begin position="170"/>
        <end position="228"/>
    </location>
</feature>
<dbReference type="PANTHER" id="PTHR30522">
    <property type="entry name" value="NUCLEOSIDE TRIPHOSPHATE PYROPHOSPHOHYDROLASE"/>
    <property type="match status" value="1"/>
</dbReference>
<evidence type="ECO:0000259" key="1">
    <source>
        <dbReference type="Pfam" id="PF03819"/>
    </source>
</evidence>
<proteinExistence type="predicted"/>
<dbReference type="GO" id="GO:0046076">
    <property type="term" value="P:dTTP catabolic process"/>
    <property type="evidence" value="ECO:0007669"/>
    <property type="project" value="TreeGrafter"/>
</dbReference>
<keyword evidence="2" id="KW-0378">Hydrolase</keyword>
<gene>
    <name evidence="2" type="ORF">ENV62_09035</name>
</gene>
<dbReference type="InterPro" id="IPR011551">
    <property type="entry name" value="NTP_PyrPHydrolase_MazG"/>
</dbReference>
<dbReference type="GO" id="GO:0046047">
    <property type="term" value="P:TTP catabolic process"/>
    <property type="evidence" value="ECO:0007669"/>
    <property type="project" value="TreeGrafter"/>
</dbReference>
<dbReference type="EMBL" id="DTHB01000053">
    <property type="protein sequence ID" value="HGB15364.1"/>
    <property type="molecule type" value="Genomic_DNA"/>
</dbReference>
<name>A0A7C3SJW2_9BACT</name>
<accession>A0A7C3SJW2</accession>
<dbReference type="GO" id="GO:0046052">
    <property type="term" value="P:UTP catabolic process"/>
    <property type="evidence" value="ECO:0007669"/>
    <property type="project" value="TreeGrafter"/>
</dbReference>
<sequence>MARSSETDTALSQFIAIVRRLRGPGGCPWDAQQTPETLKTYVLEEAYELVEALDSRDPAKIQEELGDLLLHLVFLSDIFEEQGKFSFTEVIQGISAKMIHRHPHVFGGKEVRTREELRALWRQAKEQEGKKCQGTLGKVSPAWPALVQARRVGEAAAEVGFDWPDVEGALRKVEEEWQEFRRALAGPPDPAREEELGDLLFALVNVARFLGIDPEGALRRTVYKFMKRFHVVERTLAKAGKTPETATLEEMDAIWEAAKALKNSSPGKTSTFEEEK</sequence>
<dbReference type="GO" id="GO:0047429">
    <property type="term" value="F:nucleoside triphosphate diphosphatase activity"/>
    <property type="evidence" value="ECO:0007669"/>
    <property type="project" value="UniProtKB-EC"/>
</dbReference>
<dbReference type="GO" id="GO:0006203">
    <property type="term" value="P:dGTP catabolic process"/>
    <property type="evidence" value="ECO:0007669"/>
    <property type="project" value="TreeGrafter"/>
</dbReference>
<dbReference type="EC" id="3.6.1.9" evidence="2"/>
<dbReference type="SUPFAM" id="SSF101386">
    <property type="entry name" value="all-alpha NTP pyrophosphatases"/>
    <property type="match status" value="2"/>
</dbReference>
<dbReference type="InterPro" id="IPR048011">
    <property type="entry name" value="NTP-PPase_MazG-like_C"/>
</dbReference>
<dbReference type="CDD" id="cd11529">
    <property type="entry name" value="NTP-PPase_MazG_Cterm"/>
    <property type="match status" value="1"/>
</dbReference>
<dbReference type="InterPro" id="IPR048015">
    <property type="entry name" value="NTP-PPase_MazG-like_N"/>
</dbReference>
<dbReference type="CDD" id="cd11528">
    <property type="entry name" value="NTP-PPase_MazG_Nterm"/>
    <property type="match status" value="1"/>
</dbReference>
<dbReference type="NCBIfam" id="TIGR00444">
    <property type="entry name" value="mazG"/>
    <property type="match status" value="1"/>
</dbReference>
<dbReference type="FunFam" id="1.10.287.1080:FF:000001">
    <property type="entry name" value="Nucleoside triphosphate pyrophosphohydrolase"/>
    <property type="match status" value="1"/>
</dbReference>
<dbReference type="GO" id="GO:0046081">
    <property type="term" value="P:dUTP catabolic process"/>
    <property type="evidence" value="ECO:0007669"/>
    <property type="project" value="TreeGrafter"/>
</dbReference>
<dbReference type="NCBIfam" id="NF007113">
    <property type="entry name" value="PRK09562.1"/>
    <property type="match status" value="1"/>
</dbReference>
<evidence type="ECO:0000313" key="2">
    <source>
        <dbReference type="EMBL" id="HGB15364.1"/>
    </source>
</evidence>
<dbReference type="GO" id="GO:0046061">
    <property type="term" value="P:dATP catabolic process"/>
    <property type="evidence" value="ECO:0007669"/>
    <property type="project" value="TreeGrafter"/>
</dbReference>
<feature type="domain" description="NTP pyrophosphohydrolase MazG-like" evidence="1">
    <location>
        <begin position="33"/>
        <end position="106"/>
    </location>
</feature>
<dbReference type="Pfam" id="PF03819">
    <property type="entry name" value="MazG"/>
    <property type="match status" value="2"/>
</dbReference>
<organism evidence="2">
    <name type="scientific">Desulfobacca acetoxidans</name>
    <dbReference type="NCBI Taxonomy" id="60893"/>
    <lineage>
        <taxon>Bacteria</taxon>
        <taxon>Pseudomonadati</taxon>
        <taxon>Thermodesulfobacteriota</taxon>
        <taxon>Desulfobaccia</taxon>
        <taxon>Desulfobaccales</taxon>
        <taxon>Desulfobaccaceae</taxon>
        <taxon>Desulfobacca</taxon>
    </lineage>
</organism>
<dbReference type="Gene3D" id="1.10.287.1080">
    <property type="entry name" value="MazG-like"/>
    <property type="match status" value="2"/>
</dbReference>
<dbReference type="AlphaFoldDB" id="A0A7C3SJW2"/>
<dbReference type="GO" id="GO:0006950">
    <property type="term" value="P:response to stress"/>
    <property type="evidence" value="ECO:0007669"/>
    <property type="project" value="UniProtKB-ARBA"/>
</dbReference>
<protein>
    <submittedName>
        <fullName evidence="2">Nucleoside triphosphate pyrophosphohydrolase</fullName>
        <ecNumber evidence="2">3.6.1.9</ecNumber>
    </submittedName>
</protein>
<dbReference type="InterPro" id="IPR004518">
    <property type="entry name" value="MazG-like_dom"/>
</dbReference>
<reference evidence="2" key="1">
    <citation type="journal article" date="2020" name="mSystems">
        <title>Genome- and Community-Level Interaction Insights into Carbon Utilization and Element Cycling Functions of Hydrothermarchaeota in Hydrothermal Sediment.</title>
        <authorList>
            <person name="Zhou Z."/>
            <person name="Liu Y."/>
            <person name="Xu W."/>
            <person name="Pan J."/>
            <person name="Luo Z.H."/>
            <person name="Li M."/>
        </authorList>
    </citation>
    <scope>NUCLEOTIDE SEQUENCE [LARGE SCALE GENOMIC DNA]</scope>
    <source>
        <strain evidence="2">SpSt-776</strain>
    </source>
</reference>
<comment type="caution">
    <text evidence="2">The sequence shown here is derived from an EMBL/GenBank/DDBJ whole genome shotgun (WGS) entry which is preliminary data.</text>
</comment>